<evidence type="ECO:0000256" key="8">
    <source>
        <dbReference type="PROSITE-ProRule" id="PRU00071"/>
    </source>
</evidence>
<keyword evidence="5 8" id="KW-0238">DNA-binding</keyword>
<evidence type="ECO:0000259" key="11">
    <source>
        <dbReference type="PROSITE" id="PS50884"/>
    </source>
</evidence>
<dbReference type="GO" id="GO:0003700">
    <property type="term" value="F:DNA-binding transcription factor activity"/>
    <property type="evidence" value="ECO:0007669"/>
    <property type="project" value="UniProtKB-UniRule"/>
</dbReference>
<evidence type="ECO:0000313" key="12">
    <source>
        <dbReference type="EMBL" id="KAF5175835.1"/>
    </source>
</evidence>
<comment type="function">
    <text evidence="9">Transcription factor that binds specifically to a 5'-AA[AG]G-3' consensus core sequence.</text>
</comment>
<keyword evidence="4 9" id="KW-0805">Transcription regulation</keyword>
<feature type="compositionally biased region" description="Polar residues" evidence="10">
    <location>
        <begin position="98"/>
        <end position="107"/>
    </location>
</feature>
<comment type="caution">
    <text evidence="12">The sequence shown here is derived from an EMBL/GenBank/DDBJ whole genome shotgun (WGS) entry which is preliminary data.</text>
</comment>
<dbReference type="InterPro" id="IPR045174">
    <property type="entry name" value="Dof"/>
</dbReference>
<dbReference type="PANTHER" id="PTHR31992">
    <property type="entry name" value="DOF ZINC FINGER PROTEIN DOF1.4-RELATED"/>
    <property type="match status" value="1"/>
</dbReference>
<evidence type="ECO:0000256" key="1">
    <source>
        <dbReference type="ARBA" id="ARBA00022723"/>
    </source>
</evidence>
<comment type="subcellular location">
    <subcellularLocation>
        <location evidence="8 9">Nucleus</location>
    </subcellularLocation>
</comment>
<dbReference type="PROSITE" id="PS01361">
    <property type="entry name" value="ZF_DOF_1"/>
    <property type="match status" value="1"/>
</dbReference>
<dbReference type="PROSITE" id="PS50884">
    <property type="entry name" value="ZF_DOF_2"/>
    <property type="match status" value="1"/>
</dbReference>
<gene>
    <name evidence="12" type="ORF">FRX31_034577</name>
</gene>
<sequence>MFTTQSSEDFLQCPLPPRPTVTMDRRWKPNVEIAPNCPRCNSSNTKFCYYNNYSLTQPRYFCKSCRRYWTKGGSLRNVPIGGGCRKTRRSRSVPPKNRISNGSSTYGGPNEHPGLGRSGLHPDDPNGNVSHDHTMMSNLPTSTIDLAEVYAKFLNQPPDSSPGLVMPDLPRDFDSSIDLQSVSDTTPDSRHVHFLQEQCIVGNNEVSHPSPQVHLSDDPHQMLLGEFDLNNEEQGRMSVSQSAALEESNSYELQPILPPSDNLVVDDMYWSNSPVVGTNISWQPTQSLQGFNPVICDDHSTFQSNSLDDNIIGDLPNFDAFTGT</sequence>
<protein>
    <recommendedName>
        <fullName evidence="9">Dof zinc finger protein</fullName>
    </recommendedName>
</protein>
<evidence type="ECO:0000256" key="9">
    <source>
        <dbReference type="RuleBase" id="RU369094"/>
    </source>
</evidence>
<keyword evidence="3 9" id="KW-0862">Zinc</keyword>
<dbReference type="InterPro" id="IPR003851">
    <property type="entry name" value="Znf_Dof"/>
</dbReference>
<reference evidence="12 13" key="1">
    <citation type="submission" date="2020-06" db="EMBL/GenBank/DDBJ databases">
        <title>Transcriptomic and genomic resources for Thalictrum thalictroides and T. hernandezii: Facilitating candidate gene discovery in an emerging model plant lineage.</title>
        <authorList>
            <person name="Arias T."/>
            <person name="Riano-Pachon D.M."/>
            <person name="Di Stilio V.S."/>
        </authorList>
    </citation>
    <scope>NUCLEOTIDE SEQUENCE [LARGE SCALE GENOMIC DNA]</scope>
    <source>
        <strain evidence="13">cv. WT478/WT964</strain>
        <tissue evidence="12">Leaves</tissue>
    </source>
</reference>
<dbReference type="AlphaFoldDB" id="A0A7J6UUH7"/>
<dbReference type="GO" id="GO:0005634">
    <property type="term" value="C:nucleus"/>
    <property type="evidence" value="ECO:0007669"/>
    <property type="project" value="UniProtKB-SubCell"/>
</dbReference>
<feature type="compositionally biased region" description="Basic and acidic residues" evidence="10">
    <location>
        <begin position="120"/>
        <end position="134"/>
    </location>
</feature>
<keyword evidence="13" id="KW-1185">Reference proteome</keyword>
<evidence type="ECO:0000256" key="5">
    <source>
        <dbReference type="ARBA" id="ARBA00023125"/>
    </source>
</evidence>
<dbReference type="Pfam" id="PF02701">
    <property type="entry name" value="Zn_ribbon_Dof"/>
    <property type="match status" value="1"/>
</dbReference>
<evidence type="ECO:0000313" key="13">
    <source>
        <dbReference type="Proteomes" id="UP000554482"/>
    </source>
</evidence>
<dbReference type="OrthoDB" id="1927254at2759"/>
<dbReference type="Proteomes" id="UP000554482">
    <property type="component" value="Unassembled WGS sequence"/>
</dbReference>
<keyword evidence="7 8" id="KW-0539">Nucleus</keyword>
<accession>A0A7J6UUH7</accession>
<organism evidence="12 13">
    <name type="scientific">Thalictrum thalictroides</name>
    <name type="common">Rue-anemone</name>
    <name type="synonym">Anemone thalictroides</name>
    <dbReference type="NCBI Taxonomy" id="46969"/>
    <lineage>
        <taxon>Eukaryota</taxon>
        <taxon>Viridiplantae</taxon>
        <taxon>Streptophyta</taxon>
        <taxon>Embryophyta</taxon>
        <taxon>Tracheophyta</taxon>
        <taxon>Spermatophyta</taxon>
        <taxon>Magnoliopsida</taxon>
        <taxon>Ranunculales</taxon>
        <taxon>Ranunculaceae</taxon>
        <taxon>Thalictroideae</taxon>
        <taxon>Thalictrum</taxon>
    </lineage>
</organism>
<feature type="domain" description="Dof-type" evidence="11">
    <location>
        <begin position="35"/>
        <end position="89"/>
    </location>
</feature>
<dbReference type="GO" id="GO:0003677">
    <property type="term" value="F:DNA binding"/>
    <property type="evidence" value="ECO:0007669"/>
    <property type="project" value="UniProtKB-UniRule"/>
</dbReference>
<dbReference type="EMBL" id="JABWDY010043527">
    <property type="protein sequence ID" value="KAF5175835.1"/>
    <property type="molecule type" value="Genomic_DNA"/>
</dbReference>
<evidence type="ECO:0000256" key="6">
    <source>
        <dbReference type="ARBA" id="ARBA00023163"/>
    </source>
</evidence>
<feature type="region of interest" description="Disordered" evidence="10">
    <location>
        <begin position="80"/>
        <end position="137"/>
    </location>
</feature>
<dbReference type="PANTHER" id="PTHR31992:SF111">
    <property type="entry name" value="DOF ZINC FINGER PROTEIN DOF3.5"/>
    <property type="match status" value="1"/>
</dbReference>
<evidence type="ECO:0000256" key="7">
    <source>
        <dbReference type="ARBA" id="ARBA00023242"/>
    </source>
</evidence>
<evidence type="ECO:0000256" key="4">
    <source>
        <dbReference type="ARBA" id="ARBA00023015"/>
    </source>
</evidence>
<dbReference type="GO" id="GO:0008270">
    <property type="term" value="F:zinc ion binding"/>
    <property type="evidence" value="ECO:0007669"/>
    <property type="project" value="UniProtKB-KW"/>
</dbReference>
<keyword evidence="1 9" id="KW-0479">Metal-binding</keyword>
<proteinExistence type="predicted"/>
<evidence type="ECO:0000256" key="3">
    <source>
        <dbReference type="ARBA" id="ARBA00022833"/>
    </source>
</evidence>
<evidence type="ECO:0000256" key="2">
    <source>
        <dbReference type="ARBA" id="ARBA00022771"/>
    </source>
</evidence>
<keyword evidence="2 8" id="KW-0863">Zinc-finger</keyword>
<name>A0A7J6UUH7_THATH</name>
<evidence type="ECO:0000256" key="10">
    <source>
        <dbReference type="SAM" id="MobiDB-lite"/>
    </source>
</evidence>
<keyword evidence="6 9" id="KW-0804">Transcription</keyword>